<reference evidence="2" key="1">
    <citation type="journal article" date="2014" name="Int. J. Syst. Evol. Microbiol.">
        <title>Complete genome sequence of Corynebacterium casei LMG S-19264T (=DSM 44701T), isolated from a smear-ripened cheese.</title>
        <authorList>
            <consortium name="US DOE Joint Genome Institute (JGI-PGF)"/>
            <person name="Walter F."/>
            <person name="Albersmeier A."/>
            <person name="Kalinowski J."/>
            <person name="Ruckert C."/>
        </authorList>
    </citation>
    <scope>NUCLEOTIDE SEQUENCE</scope>
    <source>
        <strain evidence="2">CGMCC 1.3617</strain>
    </source>
</reference>
<keyword evidence="3" id="KW-1185">Reference proteome</keyword>
<dbReference type="AlphaFoldDB" id="A0A917KJQ3"/>
<comment type="caution">
    <text evidence="2">The sequence shown here is derived from an EMBL/GenBank/DDBJ whole genome shotgun (WGS) entry which is preliminary data.</text>
</comment>
<feature type="transmembrane region" description="Helical" evidence="1">
    <location>
        <begin position="72"/>
        <end position="94"/>
    </location>
</feature>
<gene>
    <name evidence="2" type="ORF">GCM10011320_21570</name>
</gene>
<keyword evidence="1" id="KW-0812">Transmembrane</keyword>
<keyword evidence="1" id="KW-0472">Membrane</keyword>
<organism evidence="2 3">
    <name type="scientific">Neoroseomonas lacus</name>
    <dbReference type="NCBI Taxonomy" id="287609"/>
    <lineage>
        <taxon>Bacteria</taxon>
        <taxon>Pseudomonadati</taxon>
        <taxon>Pseudomonadota</taxon>
        <taxon>Alphaproteobacteria</taxon>
        <taxon>Acetobacterales</taxon>
        <taxon>Acetobacteraceae</taxon>
        <taxon>Neoroseomonas</taxon>
    </lineage>
</organism>
<evidence type="ECO:0000313" key="3">
    <source>
        <dbReference type="Proteomes" id="UP000661507"/>
    </source>
</evidence>
<evidence type="ECO:0000256" key="1">
    <source>
        <dbReference type="SAM" id="Phobius"/>
    </source>
</evidence>
<sequence>MATLDRRPPHFPLLPRITHSAQTGWTYLRWGRRLTRIDPGVTAAERLLWGEDQAGLIFTPPPITRRHPLVQAIALVVFVPLAAVLVVNVVAGLLS</sequence>
<keyword evidence="1" id="KW-1133">Transmembrane helix</keyword>
<dbReference type="EMBL" id="BMKW01000005">
    <property type="protein sequence ID" value="GGJ14005.1"/>
    <property type="molecule type" value="Genomic_DNA"/>
</dbReference>
<reference evidence="2" key="2">
    <citation type="submission" date="2020-09" db="EMBL/GenBank/DDBJ databases">
        <authorList>
            <person name="Sun Q."/>
            <person name="Zhou Y."/>
        </authorList>
    </citation>
    <scope>NUCLEOTIDE SEQUENCE</scope>
    <source>
        <strain evidence="2">CGMCC 1.3617</strain>
    </source>
</reference>
<evidence type="ECO:0000313" key="2">
    <source>
        <dbReference type="EMBL" id="GGJ14005.1"/>
    </source>
</evidence>
<dbReference type="Proteomes" id="UP000661507">
    <property type="component" value="Unassembled WGS sequence"/>
</dbReference>
<proteinExistence type="predicted"/>
<protein>
    <submittedName>
        <fullName evidence="2">Uncharacterized protein</fullName>
    </submittedName>
</protein>
<accession>A0A917KJQ3</accession>
<name>A0A917KJQ3_9PROT</name>